<dbReference type="Pfam" id="PF11408">
    <property type="entry name" value="Helicase_Sgs1"/>
    <property type="match status" value="1"/>
</dbReference>
<comment type="similarity">
    <text evidence="2">Belongs to the helicase family. RecQ subfamily.</text>
</comment>
<evidence type="ECO:0000256" key="6">
    <source>
        <dbReference type="ARBA" id="ARBA00022806"/>
    </source>
</evidence>
<evidence type="ECO:0000256" key="9">
    <source>
        <dbReference type="ARBA" id="ARBA00023204"/>
    </source>
</evidence>
<keyword evidence="6" id="KW-0347">Helicase</keyword>
<dbReference type="PROSITE" id="PS51192">
    <property type="entry name" value="HELICASE_ATP_BIND_1"/>
    <property type="match status" value="1"/>
</dbReference>
<evidence type="ECO:0000256" key="7">
    <source>
        <dbReference type="ARBA" id="ARBA00022840"/>
    </source>
</evidence>
<dbReference type="SMART" id="SM00487">
    <property type="entry name" value="DEXDc"/>
    <property type="match status" value="1"/>
</dbReference>
<keyword evidence="11" id="KW-0539">Nucleus</keyword>
<dbReference type="Proteomes" id="UP000694255">
    <property type="component" value="Unassembled WGS sequence"/>
</dbReference>
<comment type="subcellular location">
    <subcellularLocation>
        <location evidence="1">Nucleus</location>
    </subcellularLocation>
</comment>
<evidence type="ECO:0000313" key="19">
    <source>
        <dbReference type="EMBL" id="KAG7664815.1"/>
    </source>
</evidence>
<keyword evidence="8" id="KW-0238">DNA-binding</keyword>
<dbReference type="PANTHER" id="PTHR13710:SF153">
    <property type="entry name" value="RECQ-LIKE DNA HELICASE BLM"/>
    <property type="match status" value="1"/>
</dbReference>
<dbReference type="NCBIfam" id="TIGR00614">
    <property type="entry name" value="recQ_fam"/>
    <property type="match status" value="1"/>
</dbReference>
<feature type="region of interest" description="Disordered" evidence="15">
    <location>
        <begin position="1393"/>
        <end position="1424"/>
    </location>
</feature>
<dbReference type="InterPro" id="IPR022758">
    <property type="entry name" value="Helicase_Sgs1"/>
</dbReference>
<dbReference type="FunFam" id="1.10.10.10:FF:000495">
    <property type="entry name" value="RecQ family helicase MusN"/>
    <property type="match status" value="1"/>
</dbReference>
<dbReference type="EMBL" id="JAGSYN010000063">
    <property type="protein sequence ID" value="KAG7664815.1"/>
    <property type="molecule type" value="Genomic_DNA"/>
</dbReference>
<feature type="compositionally biased region" description="Low complexity" evidence="15">
    <location>
        <begin position="1494"/>
        <end position="1506"/>
    </location>
</feature>
<dbReference type="GO" id="GO:0000729">
    <property type="term" value="P:DNA double-strand break processing"/>
    <property type="evidence" value="ECO:0007669"/>
    <property type="project" value="UniProtKB-ARBA"/>
</dbReference>
<keyword evidence="5" id="KW-0378">Hydrolase</keyword>
<name>A0A8J5QQL3_9ASCO</name>
<dbReference type="InterPro" id="IPR014001">
    <property type="entry name" value="Helicase_ATP-bd"/>
</dbReference>
<feature type="domain" description="Helicase ATP-binding" evidence="17">
    <location>
        <begin position="749"/>
        <end position="926"/>
    </location>
</feature>
<dbReference type="Pfam" id="PF00271">
    <property type="entry name" value="Helicase_C"/>
    <property type="match status" value="1"/>
</dbReference>
<dbReference type="GO" id="GO:0003677">
    <property type="term" value="F:DNA binding"/>
    <property type="evidence" value="ECO:0007669"/>
    <property type="project" value="UniProtKB-KW"/>
</dbReference>
<dbReference type="GO" id="GO:0005634">
    <property type="term" value="C:nucleus"/>
    <property type="evidence" value="ECO:0007669"/>
    <property type="project" value="UniProtKB-SubCell"/>
</dbReference>
<evidence type="ECO:0000256" key="8">
    <source>
        <dbReference type="ARBA" id="ARBA00023125"/>
    </source>
</evidence>
<evidence type="ECO:0000256" key="11">
    <source>
        <dbReference type="ARBA" id="ARBA00023242"/>
    </source>
</evidence>
<evidence type="ECO:0000256" key="5">
    <source>
        <dbReference type="ARBA" id="ARBA00022801"/>
    </source>
</evidence>
<dbReference type="CDD" id="cd18794">
    <property type="entry name" value="SF2_C_RecQ"/>
    <property type="match status" value="1"/>
</dbReference>
<feature type="compositionally biased region" description="Low complexity" evidence="15">
    <location>
        <begin position="107"/>
        <end position="127"/>
    </location>
</feature>
<dbReference type="GO" id="GO:0031573">
    <property type="term" value="P:mitotic intra-S DNA damage checkpoint signaling"/>
    <property type="evidence" value="ECO:0007669"/>
    <property type="project" value="UniProtKB-ARBA"/>
</dbReference>
<dbReference type="GO" id="GO:0016787">
    <property type="term" value="F:hydrolase activity"/>
    <property type="evidence" value="ECO:0007669"/>
    <property type="project" value="UniProtKB-KW"/>
</dbReference>
<dbReference type="PROSITE" id="PS51194">
    <property type="entry name" value="HELICASE_CTER"/>
    <property type="match status" value="1"/>
</dbReference>
<dbReference type="InterPro" id="IPR018982">
    <property type="entry name" value="RQC_domain"/>
</dbReference>
<dbReference type="SMART" id="SM00341">
    <property type="entry name" value="HRDC"/>
    <property type="match status" value="1"/>
</dbReference>
<comment type="catalytic activity">
    <reaction evidence="12">
        <text>Couples ATP hydrolysis with the unwinding of duplex DNA by translocating in the 3'-5' direction.</text>
        <dbReference type="EC" id="5.6.2.4"/>
    </reaction>
</comment>
<evidence type="ECO:0000256" key="3">
    <source>
        <dbReference type="ARBA" id="ARBA00022741"/>
    </source>
</evidence>
<evidence type="ECO:0000256" key="15">
    <source>
        <dbReference type="SAM" id="MobiDB-lite"/>
    </source>
</evidence>
<keyword evidence="7" id="KW-0067">ATP-binding</keyword>
<feature type="compositionally biased region" description="Acidic residues" evidence="15">
    <location>
        <begin position="547"/>
        <end position="558"/>
    </location>
</feature>
<dbReference type="FunFam" id="3.40.50.300:FF:000296">
    <property type="entry name" value="ATP-dependent DNA helicase RecQ"/>
    <property type="match status" value="1"/>
</dbReference>
<feature type="compositionally biased region" description="Low complexity" evidence="15">
    <location>
        <begin position="215"/>
        <end position="229"/>
    </location>
</feature>
<dbReference type="GeneID" id="73468433"/>
<comment type="catalytic activity">
    <reaction evidence="14">
        <text>ATP + H2O = ADP + phosphate + H(+)</text>
        <dbReference type="Rhea" id="RHEA:13065"/>
        <dbReference type="ChEBI" id="CHEBI:15377"/>
        <dbReference type="ChEBI" id="CHEBI:15378"/>
        <dbReference type="ChEBI" id="CHEBI:30616"/>
        <dbReference type="ChEBI" id="CHEBI:43474"/>
        <dbReference type="ChEBI" id="CHEBI:456216"/>
    </reaction>
</comment>
<dbReference type="SMART" id="SM00490">
    <property type="entry name" value="HELICc"/>
    <property type="match status" value="1"/>
</dbReference>
<dbReference type="InterPro" id="IPR004589">
    <property type="entry name" value="DNA_helicase_ATP-dep_RecQ"/>
</dbReference>
<dbReference type="InterPro" id="IPR001650">
    <property type="entry name" value="Helicase_C-like"/>
</dbReference>
<dbReference type="Pfam" id="PF09382">
    <property type="entry name" value="RQC"/>
    <property type="match status" value="1"/>
</dbReference>
<comment type="caution">
    <text evidence="19">The sequence shown here is derived from an EMBL/GenBank/DDBJ whole genome shotgun (WGS) entry which is preliminary data.</text>
</comment>
<feature type="region of interest" description="Disordered" evidence="15">
    <location>
        <begin position="1456"/>
        <end position="1527"/>
    </location>
</feature>
<feature type="domain" description="Helicase C-terminal" evidence="18">
    <location>
        <begin position="933"/>
        <end position="1097"/>
    </location>
</feature>
<dbReference type="PANTHER" id="PTHR13710">
    <property type="entry name" value="DNA HELICASE RECQ FAMILY MEMBER"/>
    <property type="match status" value="1"/>
</dbReference>
<feature type="compositionally biased region" description="Low complexity" evidence="15">
    <location>
        <begin position="1402"/>
        <end position="1424"/>
    </location>
</feature>
<evidence type="ECO:0000259" key="17">
    <source>
        <dbReference type="PROSITE" id="PS51192"/>
    </source>
</evidence>
<evidence type="ECO:0000259" key="16">
    <source>
        <dbReference type="PROSITE" id="PS50967"/>
    </source>
</evidence>
<dbReference type="Pfam" id="PF00270">
    <property type="entry name" value="DEAD"/>
    <property type="match status" value="1"/>
</dbReference>
<sequence>MINSNNLEVQLTWVNTEKPHIPSPDTLRLLLTKYPKINTSNPITTITRDARPPTATRSLTETSIPTATPSSINVRSMSMANSTSVIRTSIPSGINESLPSSRFATGNNNNISTTTSNIPHRKTNNNINTNNGIGSAILRNGSITTGNDLRGVCADTGDLEPDPLKGIRQSQQAKRKIQSRLPVSTVKPTSEGSDQDFINNNEDVHFVDLTSPTRPSRIISTTTTTTISSVARENPSPTGQSTMNGSSNSAVFQSTSRKTISTAGKRPSPNDESESLTRKKPKADDQTDLLLQLIAFQDQKIALLEQRFKTSESTSISLDAKQSFYKYEFEPKLKYIEEKLKDIKSRSNIQESITSNNISLDFVTKCKSEEEVTSKNDKNTLSEETDLGNGFIQSSSPILEVFDSLPTKSIQPPVPPPASLHVRPIIQSTPVVSETTEDLTESSVAATLTRDADVFAVPSVPAFTLPPRRTTAMAAEPSRLAAARNLVESTQISDVEDDFGDQTMEGLLTPTQDRDEIDDIGSFIIDEEYGDDGSFSDSVESDTQTDKDDDDEPIEDDEIVDTEDFGVDELEELRMSPETAETFGIHYGTVQSRPFTIDDDDADAERVKLPGEVEDDEEEPKEIINYSTQYNQERELDVVEILDDDDESDFSDDDDSMILAIPNSINNILAENSNKTNVPLSIPDSDFDDDDDELMNIINGGQPIPTQNGTLVNKENIPPGSEPFIQDVYSVLNSVFKLKSFRSNQLEAIVATLMNKDVFVLMPTGGGKSLCYQLPSLIQSGKTKGTTVVISPLISLMQDQVGHLLDLDIKAGMISSKASADDNKHIMNLFREGLLNIVYLSPEKANNSTMVQRIITRLYENGQLARVVIDEAHCLSSWGHDFRPDYQGMGFFKEKYPKVPVMALTATANEKVTMDIMHHLKMKDPVFLKQSFNRTNLYYQIKKKEGPYLEWIRNYITSRYNNQTGIIYCHSKQACEQTSSRLNSFGLKTSFYHAGMEANDRSEVQNLWQKGKIHVICATIVFGMGIDKPDVRFVIHLTLPRSLEGYYQETGRAGRDGLESECIMFYGYRDARSMQGLIQRDQDITEEAKENHLAKLRQVVQYCENITDCRRKQVLQYFNESFDPKDCHKKCDNCQNYTSVSTVEKDCTDHAKNIINLVRSIQEDRVTVLHCQDVFKGLNHNKISKMGHNNNPYHGKGRSLEKTDVERIFFNLLTEDCLVEYQIMKAGFATNYVKVGKNADSVLRGHKQIKIQFSTVSSRPNSKETNSRALNRAVPASGASNGGGDLSNFRYRDSFVSARQLSIIDLPNNNFGGDIDKDELPHIEHCYDELSHIRMNASTEIDIPAHQVVSDRTLKDMSIKLPTNKKDFAKLLEIKKDQLEYFSYFKKSLTNLSRERKKKDTSTGSHSTQKSTSSSATSRTIATTASSRLVSTGVVSRHFHPSQEDQRIIEELKKVVSHGTQESSTRNKRSQVGAKSSYNNGSRKFSKKTRRRSSQTVRRSQGRSTQARSKVTKPSTTASRTTKALPL</sequence>
<dbReference type="GO" id="GO:0005524">
    <property type="term" value="F:ATP binding"/>
    <property type="evidence" value="ECO:0007669"/>
    <property type="project" value="UniProtKB-KW"/>
</dbReference>
<dbReference type="RefSeq" id="XP_049265047.1">
    <property type="nucleotide sequence ID" value="XM_049405305.1"/>
</dbReference>
<dbReference type="InterPro" id="IPR032284">
    <property type="entry name" value="RecQ_Zn-bd"/>
</dbReference>
<dbReference type="PROSITE" id="PS00690">
    <property type="entry name" value="DEAH_ATP_HELICASE"/>
    <property type="match status" value="1"/>
</dbReference>
<dbReference type="GO" id="GO:0000724">
    <property type="term" value="P:double-strand break repair via homologous recombination"/>
    <property type="evidence" value="ECO:0007669"/>
    <property type="project" value="UniProtKB-ARBA"/>
</dbReference>
<evidence type="ECO:0000256" key="10">
    <source>
        <dbReference type="ARBA" id="ARBA00023235"/>
    </source>
</evidence>
<dbReference type="Pfam" id="PF16124">
    <property type="entry name" value="RecQ_Zn_bind"/>
    <property type="match status" value="1"/>
</dbReference>
<dbReference type="GO" id="GO:0005737">
    <property type="term" value="C:cytoplasm"/>
    <property type="evidence" value="ECO:0007669"/>
    <property type="project" value="TreeGrafter"/>
</dbReference>
<evidence type="ECO:0000256" key="2">
    <source>
        <dbReference type="ARBA" id="ARBA00005446"/>
    </source>
</evidence>
<dbReference type="GO" id="GO:0006260">
    <property type="term" value="P:DNA replication"/>
    <property type="evidence" value="ECO:0007669"/>
    <property type="project" value="InterPro"/>
</dbReference>
<reference evidence="19 20" key="1">
    <citation type="journal article" date="2021" name="DNA Res.">
        <title>Genome analysis of Candida subhashii reveals its hybrid nature and dual mitochondrial genome conformations.</title>
        <authorList>
            <person name="Mixao V."/>
            <person name="Hegedusova E."/>
            <person name="Saus E."/>
            <person name="Pryszcz L.P."/>
            <person name="Cillingova A."/>
            <person name="Nosek J."/>
            <person name="Gabaldon T."/>
        </authorList>
    </citation>
    <scope>NUCLEOTIDE SEQUENCE [LARGE SCALE GENOMIC DNA]</scope>
    <source>
        <strain evidence="19 20">CBS 10753</strain>
    </source>
</reference>
<feature type="domain" description="HRDC" evidence="16">
    <location>
        <begin position="1320"/>
        <end position="1402"/>
    </location>
</feature>
<accession>A0A8J5QQL3</accession>
<feature type="region of interest" description="Disordered" evidence="15">
    <location>
        <begin position="215"/>
        <end position="283"/>
    </location>
</feature>
<gene>
    <name evidence="19" type="ORF">J8A68_001632</name>
</gene>
<keyword evidence="20" id="KW-1185">Reference proteome</keyword>
<organism evidence="19 20">
    <name type="scientific">[Candida] subhashii</name>
    <dbReference type="NCBI Taxonomy" id="561895"/>
    <lineage>
        <taxon>Eukaryota</taxon>
        <taxon>Fungi</taxon>
        <taxon>Dikarya</taxon>
        <taxon>Ascomycota</taxon>
        <taxon>Saccharomycotina</taxon>
        <taxon>Pichiomycetes</taxon>
        <taxon>Debaryomycetaceae</taxon>
        <taxon>Spathaspora</taxon>
    </lineage>
</organism>
<dbReference type="GO" id="GO:0009378">
    <property type="term" value="F:four-way junction helicase activity"/>
    <property type="evidence" value="ECO:0007669"/>
    <property type="project" value="TreeGrafter"/>
</dbReference>
<dbReference type="GO" id="GO:0006312">
    <property type="term" value="P:mitotic recombination"/>
    <property type="evidence" value="ECO:0007669"/>
    <property type="project" value="UniProtKB-ARBA"/>
</dbReference>
<dbReference type="InterPro" id="IPR002464">
    <property type="entry name" value="DNA/RNA_helicase_DEAH_CS"/>
</dbReference>
<evidence type="ECO:0000256" key="1">
    <source>
        <dbReference type="ARBA" id="ARBA00004123"/>
    </source>
</evidence>
<feature type="region of interest" description="Disordered" evidence="15">
    <location>
        <begin position="99"/>
        <end position="127"/>
    </location>
</feature>
<feature type="compositionally biased region" description="Polar residues" evidence="15">
    <location>
        <begin position="1507"/>
        <end position="1527"/>
    </location>
</feature>
<keyword evidence="9" id="KW-0234">DNA repair</keyword>
<dbReference type="GO" id="GO:0031422">
    <property type="term" value="C:RecQ family helicase-topoisomerase III complex"/>
    <property type="evidence" value="ECO:0007669"/>
    <property type="project" value="UniProtKB-ARBA"/>
</dbReference>
<dbReference type="GO" id="GO:0043138">
    <property type="term" value="F:3'-5' DNA helicase activity"/>
    <property type="evidence" value="ECO:0007669"/>
    <property type="project" value="UniProtKB-EC"/>
</dbReference>
<keyword evidence="3" id="KW-0547">Nucleotide-binding</keyword>
<evidence type="ECO:0000256" key="14">
    <source>
        <dbReference type="ARBA" id="ARBA00049360"/>
    </source>
</evidence>
<protein>
    <recommendedName>
        <fullName evidence="13">DNA 3'-5' helicase</fullName>
        <ecNumber evidence="13">5.6.2.4</ecNumber>
    </recommendedName>
</protein>
<dbReference type="InterPro" id="IPR011545">
    <property type="entry name" value="DEAD/DEAH_box_helicase_dom"/>
</dbReference>
<dbReference type="PROSITE" id="PS50967">
    <property type="entry name" value="HRDC"/>
    <property type="match status" value="1"/>
</dbReference>
<dbReference type="InterPro" id="IPR002121">
    <property type="entry name" value="HRDC_dom"/>
</dbReference>
<dbReference type="CDD" id="cd17920">
    <property type="entry name" value="DEXHc_RecQ"/>
    <property type="match status" value="1"/>
</dbReference>
<evidence type="ECO:0000256" key="13">
    <source>
        <dbReference type="ARBA" id="ARBA00034808"/>
    </source>
</evidence>
<evidence type="ECO:0000256" key="4">
    <source>
        <dbReference type="ARBA" id="ARBA00022763"/>
    </source>
</evidence>
<keyword evidence="10" id="KW-0413">Isomerase</keyword>
<proteinExistence type="inferred from homology"/>
<evidence type="ECO:0000259" key="18">
    <source>
        <dbReference type="PROSITE" id="PS51194"/>
    </source>
</evidence>
<feature type="compositionally biased region" description="Polar residues" evidence="15">
    <location>
        <begin position="235"/>
        <end position="262"/>
    </location>
</feature>
<evidence type="ECO:0000313" key="20">
    <source>
        <dbReference type="Proteomes" id="UP000694255"/>
    </source>
</evidence>
<dbReference type="EC" id="5.6.2.4" evidence="13"/>
<feature type="region of interest" description="Disordered" evidence="15">
    <location>
        <begin position="527"/>
        <end position="558"/>
    </location>
</feature>
<feature type="compositionally biased region" description="Basic residues" evidence="15">
    <location>
        <begin position="1484"/>
        <end position="1493"/>
    </location>
</feature>
<keyword evidence="4" id="KW-0227">DNA damage</keyword>
<dbReference type="SMART" id="SM00956">
    <property type="entry name" value="RQC"/>
    <property type="match status" value="1"/>
</dbReference>
<dbReference type="OrthoDB" id="10261556at2759"/>
<evidence type="ECO:0000256" key="12">
    <source>
        <dbReference type="ARBA" id="ARBA00034617"/>
    </source>
</evidence>
<dbReference type="FunFam" id="3.40.50.300:FF:000340">
    <property type="entry name" value="Bloom syndrome, RecQ helicase"/>
    <property type="match status" value="1"/>
</dbReference>